<evidence type="ECO:0000313" key="2">
    <source>
        <dbReference type="Proteomes" id="UP001151760"/>
    </source>
</evidence>
<reference evidence="1" key="2">
    <citation type="submission" date="2022-01" db="EMBL/GenBank/DDBJ databases">
        <authorList>
            <person name="Yamashiro T."/>
            <person name="Shiraishi A."/>
            <person name="Satake H."/>
            <person name="Nakayama K."/>
        </authorList>
    </citation>
    <scope>NUCLEOTIDE SEQUENCE</scope>
</reference>
<keyword evidence="2" id="KW-1185">Reference proteome</keyword>
<sequence length="228" mass="25131">MIQGVRRKEKMAALVLTHVDLDPLNNTGMSVEQLAQHFNGVHLLRHGFIFLGLTFNYTGRKEAMMRVNYFVWNQRRAHDTEGVEITFLVILPPPSGQVIQTYSDADTMLQFMGNDRDWHEALTYFQLMIQAANWRMCTLTVSLVGMQFPKFWFVAGRGNLALGALRGRGRGRGAVAVLSGPGGRCSGGRGALAALPGPVGRGPGGRGSLGALQMNYNVVTVVFNMFRM</sequence>
<comment type="caution">
    <text evidence="1">The sequence shown here is derived from an EMBL/GenBank/DDBJ whole genome shotgun (WGS) entry which is preliminary data.</text>
</comment>
<gene>
    <name evidence="1" type="ORF">Tco_0938012</name>
</gene>
<evidence type="ECO:0000313" key="1">
    <source>
        <dbReference type="EMBL" id="GJT38147.1"/>
    </source>
</evidence>
<reference evidence="1" key="1">
    <citation type="journal article" date="2022" name="Int. J. Mol. Sci.">
        <title>Draft Genome of Tanacetum Coccineum: Genomic Comparison of Closely Related Tanacetum-Family Plants.</title>
        <authorList>
            <person name="Yamashiro T."/>
            <person name="Shiraishi A."/>
            <person name="Nakayama K."/>
            <person name="Satake H."/>
        </authorList>
    </citation>
    <scope>NUCLEOTIDE SEQUENCE</scope>
</reference>
<dbReference type="Proteomes" id="UP001151760">
    <property type="component" value="Unassembled WGS sequence"/>
</dbReference>
<accession>A0ABQ5DIJ0</accession>
<protein>
    <submittedName>
        <fullName evidence="1">Uncharacterized protein</fullName>
    </submittedName>
</protein>
<organism evidence="1 2">
    <name type="scientific">Tanacetum coccineum</name>
    <dbReference type="NCBI Taxonomy" id="301880"/>
    <lineage>
        <taxon>Eukaryota</taxon>
        <taxon>Viridiplantae</taxon>
        <taxon>Streptophyta</taxon>
        <taxon>Embryophyta</taxon>
        <taxon>Tracheophyta</taxon>
        <taxon>Spermatophyta</taxon>
        <taxon>Magnoliopsida</taxon>
        <taxon>eudicotyledons</taxon>
        <taxon>Gunneridae</taxon>
        <taxon>Pentapetalae</taxon>
        <taxon>asterids</taxon>
        <taxon>campanulids</taxon>
        <taxon>Asterales</taxon>
        <taxon>Asteraceae</taxon>
        <taxon>Asteroideae</taxon>
        <taxon>Anthemideae</taxon>
        <taxon>Anthemidinae</taxon>
        <taxon>Tanacetum</taxon>
    </lineage>
</organism>
<name>A0ABQ5DIJ0_9ASTR</name>
<proteinExistence type="predicted"/>
<dbReference type="EMBL" id="BQNB010015282">
    <property type="protein sequence ID" value="GJT38147.1"/>
    <property type="molecule type" value="Genomic_DNA"/>
</dbReference>